<keyword evidence="3" id="KW-1185">Reference proteome</keyword>
<name>A0A1I5DK91_9FLAO</name>
<dbReference type="AlphaFoldDB" id="A0A1I5DK91"/>
<accession>A0A1I5DK91</accession>
<dbReference type="SUPFAM" id="SSF88723">
    <property type="entry name" value="PIN domain-like"/>
    <property type="match status" value="1"/>
</dbReference>
<organism evidence="2 3">
    <name type="scientific">Salegentibacter flavus</name>
    <dbReference type="NCBI Taxonomy" id="287099"/>
    <lineage>
        <taxon>Bacteria</taxon>
        <taxon>Pseudomonadati</taxon>
        <taxon>Bacteroidota</taxon>
        <taxon>Flavobacteriia</taxon>
        <taxon>Flavobacteriales</taxon>
        <taxon>Flavobacteriaceae</taxon>
        <taxon>Salegentibacter</taxon>
    </lineage>
</organism>
<gene>
    <name evidence="2" type="ORF">SAMN05660413_03371</name>
</gene>
<evidence type="ECO:0000313" key="2">
    <source>
        <dbReference type="EMBL" id="SFN99632.1"/>
    </source>
</evidence>
<protein>
    <submittedName>
        <fullName evidence="2">PIN domain-containing protein</fullName>
    </submittedName>
</protein>
<dbReference type="InterPro" id="IPR029060">
    <property type="entry name" value="PIN-like_dom_sf"/>
</dbReference>
<proteinExistence type="predicted"/>
<dbReference type="EMBL" id="FOVL01000041">
    <property type="protein sequence ID" value="SFN99632.1"/>
    <property type="molecule type" value="Genomic_DNA"/>
</dbReference>
<dbReference type="OrthoDB" id="1491450at2"/>
<dbReference type="Proteomes" id="UP000199153">
    <property type="component" value="Unassembled WGS sequence"/>
</dbReference>
<evidence type="ECO:0000259" key="1">
    <source>
        <dbReference type="SMART" id="SM00670"/>
    </source>
</evidence>
<dbReference type="RefSeq" id="WP_093411625.1">
    <property type="nucleotide sequence ID" value="NZ_FOVL01000041.1"/>
</dbReference>
<sequence length="286" mass="33148">MTYIDKLINQIEELEPQVDTMFDKSAILYTDPNENYNGGFYLVGFDFHHWTKKDEKGQILCKEAYDNFYQNFELLLTKATPDIEQKINEANLEIKNLIEQNRAPTSIESGKAVLRKNTTIIKEYLELLRREENGLIIVPDTNALIQYPDPTVYQKVANTTDFTMVILPTVLSELDKLKLTHRNEDFRKKVKSVIKRLKGYRKQGNVLKGVTVNKSILLKMVATEPDFSYTLNWLDSRNNDDRIIANALELQTKNPSQRLIFVSSDINFQNKAELANLEVFDPDDFE</sequence>
<evidence type="ECO:0000313" key="3">
    <source>
        <dbReference type="Proteomes" id="UP000199153"/>
    </source>
</evidence>
<reference evidence="2 3" key="1">
    <citation type="submission" date="2016-10" db="EMBL/GenBank/DDBJ databases">
        <authorList>
            <person name="de Groot N.N."/>
        </authorList>
    </citation>
    <scope>NUCLEOTIDE SEQUENCE [LARGE SCALE GENOMIC DNA]</scope>
    <source>
        <strain evidence="2 3">DSM 17794</strain>
    </source>
</reference>
<dbReference type="Pfam" id="PF13638">
    <property type="entry name" value="PIN_4"/>
    <property type="match status" value="1"/>
</dbReference>
<dbReference type="InterPro" id="IPR002716">
    <property type="entry name" value="PIN_dom"/>
</dbReference>
<dbReference type="Gene3D" id="3.40.50.1010">
    <property type="entry name" value="5'-nuclease"/>
    <property type="match status" value="1"/>
</dbReference>
<feature type="domain" description="PIN" evidence="1">
    <location>
        <begin position="135"/>
        <end position="270"/>
    </location>
</feature>
<dbReference type="SMART" id="SM00670">
    <property type="entry name" value="PINc"/>
    <property type="match status" value="1"/>
</dbReference>